<proteinExistence type="predicted"/>
<sequence>MIIREEPLQHLEIAEYLINQVQKGIIKAGQKIPSENDLCEQFHVNRHVVRQAIARLTNLGWVTPQQGKGCYVNCLPKPILYVLSSQTRFTENMETQGVSHESKLIHWEIDLPDLNEQESLQLDEREYVYRLDILRYINEQPLSITTSVFPCLELPRLEQHFDHFDSLYGILLDHYQLRPIRSHSMFQACLPTLKDTEHLKIPENIPIIRIESVMNHPSGFPIEYSVARVRGDMQKCVIEF</sequence>
<keyword evidence="1" id="KW-0805">Transcription regulation</keyword>
<dbReference type="SMART" id="SM00345">
    <property type="entry name" value="HTH_GNTR"/>
    <property type="match status" value="1"/>
</dbReference>
<dbReference type="Gene3D" id="3.40.1410.10">
    <property type="entry name" value="Chorismate lyase-like"/>
    <property type="match status" value="1"/>
</dbReference>
<organism evidence="5 6">
    <name type="scientific">Halalkalibacter suaedae</name>
    <dbReference type="NCBI Taxonomy" id="2822140"/>
    <lineage>
        <taxon>Bacteria</taxon>
        <taxon>Bacillati</taxon>
        <taxon>Bacillota</taxon>
        <taxon>Bacilli</taxon>
        <taxon>Bacillales</taxon>
        <taxon>Bacillaceae</taxon>
        <taxon>Halalkalibacter</taxon>
    </lineage>
</organism>
<dbReference type="InterPro" id="IPR050679">
    <property type="entry name" value="Bact_HTH_transcr_reg"/>
</dbReference>
<accession>A0A940X144</accession>
<keyword evidence="3" id="KW-0804">Transcription</keyword>
<evidence type="ECO:0000313" key="5">
    <source>
        <dbReference type="EMBL" id="MBP3952689.1"/>
    </source>
</evidence>
<dbReference type="InterPro" id="IPR036390">
    <property type="entry name" value="WH_DNA-bd_sf"/>
</dbReference>
<dbReference type="GO" id="GO:0003677">
    <property type="term" value="F:DNA binding"/>
    <property type="evidence" value="ECO:0007669"/>
    <property type="project" value="UniProtKB-KW"/>
</dbReference>
<dbReference type="Gene3D" id="1.10.10.10">
    <property type="entry name" value="Winged helix-like DNA-binding domain superfamily/Winged helix DNA-binding domain"/>
    <property type="match status" value="1"/>
</dbReference>
<dbReference type="EMBL" id="JAGKSQ010000007">
    <property type="protein sequence ID" value="MBP3952689.1"/>
    <property type="molecule type" value="Genomic_DNA"/>
</dbReference>
<keyword evidence="2" id="KW-0238">DNA-binding</keyword>
<dbReference type="PANTHER" id="PTHR44846:SF1">
    <property type="entry name" value="MANNOSYL-D-GLYCERATE TRANSPORT_METABOLISM SYSTEM REPRESSOR MNGR-RELATED"/>
    <property type="match status" value="1"/>
</dbReference>
<dbReference type="PROSITE" id="PS50949">
    <property type="entry name" value="HTH_GNTR"/>
    <property type="match status" value="1"/>
</dbReference>
<dbReference type="SMART" id="SM00866">
    <property type="entry name" value="UTRA"/>
    <property type="match status" value="1"/>
</dbReference>
<dbReference type="CDD" id="cd07377">
    <property type="entry name" value="WHTH_GntR"/>
    <property type="match status" value="1"/>
</dbReference>
<reference evidence="5" key="1">
    <citation type="submission" date="2021-03" db="EMBL/GenBank/DDBJ databases">
        <title>Bacillus suaedae sp. nov., isolated from Suaeda aralocaspica.</title>
        <authorList>
            <person name="Lei R.F.R."/>
        </authorList>
    </citation>
    <scope>NUCLEOTIDE SEQUENCE</scope>
    <source>
        <strain evidence="5">YZJH907-2</strain>
    </source>
</reference>
<dbReference type="Pfam" id="PF07702">
    <property type="entry name" value="UTRA"/>
    <property type="match status" value="1"/>
</dbReference>
<dbReference type="InterPro" id="IPR000524">
    <property type="entry name" value="Tscrpt_reg_HTH_GntR"/>
</dbReference>
<dbReference type="RefSeq" id="WP_210598544.1">
    <property type="nucleotide sequence ID" value="NZ_JAGKSQ010000007.1"/>
</dbReference>
<name>A0A940X144_9BACI</name>
<evidence type="ECO:0000313" key="6">
    <source>
        <dbReference type="Proteomes" id="UP000678228"/>
    </source>
</evidence>
<dbReference type="Proteomes" id="UP000678228">
    <property type="component" value="Unassembled WGS sequence"/>
</dbReference>
<dbReference type="InterPro" id="IPR011663">
    <property type="entry name" value="UTRA"/>
</dbReference>
<keyword evidence="6" id="KW-1185">Reference proteome</keyword>
<feature type="domain" description="HTH gntR-type" evidence="4">
    <location>
        <begin position="7"/>
        <end position="75"/>
    </location>
</feature>
<dbReference type="SUPFAM" id="SSF46785">
    <property type="entry name" value="Winged helix' DNA-binding domain"/>
    <property type="match status" value="1"/>
</dbReference>
<evidence type="ECO:0000259" key="4">
    <source>
        <dbReference type="PROSITE" id="PS50949"/>
    </source>
</evidence>
<comment type="caution">
    <text evidence="5">The sequence shown here is derived from an EMBL/GenBank/DDBJ whole genome shotgun (WGS) entry which is preliminary data.</text>
</comment>
<evidence type="ECO:0000256" key="3">
    <source>
        <dbReference type="ARBA" id="ARBA00023163"/>
    </source>
</evidence>
<dbReference type="PRINTS" id="PR00035">
    <property type="entry name" value="HTHGNTR"/>
</dbReference>
<dbReference type="PANTHER" id="PTHR44846">
    <property type="entry name" value="MANNOSYL-D-GLYCERATE TRANSPORT/METABOLISM SYSTEM REPRESSOR MNGR-RELATED"/>
    <property type="match status" value="1"/>
</dbReference>
<dbReference type="InterPro" id="IPR036388">
    <property type="entry name" value="WH-like_DNA-bd_sf"/>
</dbReference>
<dbReference type="Pfam" id="PF00392">
    <property type="entry name" value="GntR"/>
    <property type="match status" value="1"/>
</dbReference>
<protein>
    <submittedName>
        <fullName evidence="5">GntR family transcriptional regulator</fullName>
    </submittedName>
</protein>
<evidence type="ECO:0000256" key="2">
    <source>
        <dbReference type="ARBA" id="ARBA00023125"/>
    </source>
</evidence>
<evidence type="ECO:0000256" key="1">
    <source>
        <dbReference type="ARBA" id="ARBA00023015"/>
    </source>
</evidence>
<gene>
    <name evidence="5" type="ORF">J7W16_16330</name>
</gene>
<dbReference type="InterPro" id="IPR028978">
    <property type="entry name" value="Chorismate_lyase_/UTRA_dom_sf"/>
</dbReference>
<dbReference type="GO" id="GO:0045892">
    <property type="term" value="P:negative regulation of DNA-templated transcription"/>
    <property type="evidence" value="ECO:0007669"/>
    <property type="project" value="TreeGrafter"/>
</dbReference>
<dbReference type="SUPFAM" id="SSF64288">
    <property type="entry name" value="Chorismate lyase-like"/>
    <property type="match status" value="1"/>
</dbReference>
<dbReference type="GO" id="GO:0003700">
    <property type="term" value="F:DNA-binding transcription factor activity"/>
    <property type="evidence" value="ECO:0007669"/>
    <property type="project" value="InterPro"/>
</dbReference>
<dbReference type="AlphaFoldDB" id="A0A940X144"/>